<dbReference type="AlphaFoldDB" id="A0A8J3RHR3"/>
<keyword evidence="2" id="KW-1185">Reference proteome</keyword>
<sequence>MESYDDVPVFSAIVNPAPAAAAHPTCNHALVADLFDDEA</sequence>
<organism evidence="1 2">
    <name type="scientific">Planobispora longispora</name>
    <dbReference type="NCBI Taxonomy" id="28887"/>
    <lineage>
        <taxon>Bacteria</taxon>
        <taxon>Bacillati</taxon>
        <taxon>Actinomycetota</taxon>
        <taxon>Actinomycetes</taxon>
        <taxon>Streptosporangiales</taxon>
        <taxon>Streptosporangiaceae</taxon>
        <taxon>Planobispora</taxon>
    </lineage>
</organism>
<proteinExistence type="predicted"/>
<comment type="caution">
    <text evidence="1">The sequence shown here is derived from an EMBL/GenBank/DDBJ whole genome shotgun (WGS) entry which is preliminary data.</text>
</comment>
<evidence type="ECO:0000313" key="1">
    <source>
        <dbReference type="EMBL" id="GIH75045.1"/>
    </source>
</evidence>
<evidence type="ECO:0000313" key="2">
    <source>
        <dbReference type="Proteomes" id="UP000616724"/>
    </source>
</evidence>
<dbReference type="EMBL" id="BOOH01000014">
    <property type="protein sequence ID" value="GIH75045.1"/>
    <property type="molecule type" value="Genomic_DNA"/>
</dbReference>
<protein>
    <submittedName>
        <fullName evidence="1">Uncharacterized protein</fullName>
    </submittedName>
</protein>
<dbReference type="Proteomes" id="UP000616724">
    <property type="component" value="Unassembled WGS sequence"/>
</dbReference>
<gene>
    <name evidence="1" type="ORF">Plo01_14740</name>
</gene>
<reference evidence="1 2" key="1">
    <citation type="submission" date="2021-01" db="EMBL/GenBank/DDBJ databases">
        <title>Whole genome shotgun sequence of Planobispora longispora NBRC 13918.</title>
        <authorList>
            <person name="Komaki H."/>
            <person name="Tamura T."/>
        </authorList>
    </citation>
    <scope>NUCLEOTIDE SEQUENCE [LARGE SCALE GENOMIC DNA]</scope>
    <source>
        <strain evidence="1 2">NBRC 13918</strain>
    </source>
</reference>
<name>A0A8J3RHR3_9ACTN</name>
<accession>A0A8J3RHR3</accession>